<accession>A0A2W1BBS3</accession>
<dbReference type="Proteomes" id="UP000249218">
    <property type="component" value="Unassembled WGS sequence"/>
</dbReference>
<reference evidence="1 2" key="1">
    <citation type="journal article" date="2017" name="BMC Biol.">
        <title>Genomic innovations, transcriptional plasticity and gene loss underlying the evolution and divergence of two highly polyphagous and invasive Helicoverpa pest species.</title>
        <authorList>
            <person name="Pearce S.L."/>
            <person name="Clarke D.F."/>
            <person name="East P.D."/>
            <person name="Elfekih S."/>
            <person name="Gordon K.H."/>
            <person name="Jermiin L.S."/>
            <person name="McGaughran A."/>
            <person name="Oakeshott J.G."/>
            <person name="Papanikolaou A."/>
            <person name="Perera O.P."/>
            <person name="Rane R.V."/>
            <person name="Richards S."/>
            <person name="Tay W.T."/>
            <person name="Walsh T.K."/>
            <person name="Anderson A."/>
            <person name="Anderson C.J."/>
            <person name="Asgari S."/>
            <person name="Board P.G."/>
            <person name="Bretschneider A."/>
            <person name="Campbell P.M."/>
            <person name="Chertemps T."/>
            <person name="Christeller J.T."/>
            <person name="Coppin C.W."/>
            <person name="Downes S.J."/>
            <person name="Duan G."/>
            <person name="Farnsworth C.A."/>
            <person name="Good R.T."/>
            <person name="Han L.B."/>
            <person name="Han Y.C."/>
            <person name="Hatje K."/>
            <person name="Horne I."/>
            <person name="Huang Y.P."/>
            <person name="Hughes D.S."/>
            <person name="Jacquin-Joly E."/>
            <person name="James W."/>
            <person name="Jhangiani S."/>
            <person name="Kollmar M."/>
            <person name="Kuwar S.S."/>
            <person name="Li S."/>
            <person name="Liu N.Y."/>
            <person name="Maibeche M.T."/>
            <person name="Miller J.R."/>
            <person name="Montagne N."/>
            <person name="Perry T."/>
            <person name="Qu J."/>
            <person name="Song S.V."/>
            <person name="Sutton G.G."/>
            <person name="Vogel H."/>
            <person name="Walenz B.P."/>
            <person name="Xu W."/>
            <person name="Zhang H.J."/>
            <person name="Zou Z."/>
            <person name="Batterham P."/>
            <person name="Edwards O.R."/>
            <person name="Feyereisen R."/>
            <person name="Gibbs R.A."/>
            <person name="Heckel D.G."/>
            <person name="McGrath A."/>
            <person name="Robin C."/>
            <person name="Scherer S.E."/>
            <person name="Worley K.C."/>
            <person name="Wu Y.D."/>
        </authorList>
    </citation>
    <scope>NUCLEOTIDE SEQUENCE [LARGE SCALE GENOMIC DNA]</scope>
    <source>
        <strain evidence="1">Harm_GR_Male_#8</strain>
        <tissue evidence="1">Whole organism</tissue>
    </source>
</reference>
<dbReference type="AlphaFoldDB" id="A0A2W1BBS3"/>
<protein>
    <submittedName>
        <fullName evidence="1">Uncharacterized protein</fullName>
    </submittedName>
</protein>
<dbReference type="EMBL" id="KZ150719">
    <property type="protein sequence ID" value="PZC70360.1"/>
    <property type="molecule type" value="Genomic_DNA"/>
</dbReference>
<evidence type="ECO:0000313" key="2">
    <source>
        <dbReference type="Proteomes" id="UP000249218"/>
    </source>
</evidence>
<evidence type="ECO:0000313" key="1">
    <source>
        <dbReference type="EMBL" id="PZC70360.1"/>
    </source>
</evidence>
<proteinExistence type="predicted"/>
<keyword evidence="2" id="KW-1185">Reference proteome</keyword>
<name>A0A2W1BBS3_HELAM</name>
<organism evidence="1 2">
    <name type="scientific">Helicoverpa armigera</name>
    <name type="common">Cotton bollworm</name>
    <name type="synonym">Heliothis armigera</name>
    <dbReference type="NCBI Taxonomy" id="29058"/>
    <lineage>
        <taxon>Eukaryota</taxon>
        <taxon>Metazoa</taxon>
        <taxon>Ecdysozoa</taxon>
        <taxon>Arthropoda</taxon>
        <taxon>Hexapoda</taxon>
        <taxon>Insecta</taxon>
        <taxon>Pterygota</taxon>
        <taxon>Neoptera</taxon>
        <taxon>Endopterygota</taxon>
        <taxon>Lepidoptera</taxon>
        <taxon>Glossata</taxon>
        <taxon>Ditrysia</taxon>
        <taxon>Noctuoidea</taxon>
        <taxon>Noctuidae</taxon>
        <taxon>Heliothinae</taxon>
        <taxon>Helicoverpa</taxon>
    </lineage>
</organism>
<gene>
    <name evidence="1" type="primary">HaOG202321</name>
    <name evidence="1" type="ORF">B5X24_HaOG202321</name>
</gene>
<sequence>MFAETLARNTSDVCVLTGDELCMHILFSCHTLRVTRTLYEAGRDYRQPHLFLHHKRGDPPIRATYPRRVPSDAADDPLGLAAHSMLAAVGCAGSGSSVVGRGLQAGPRFGTAPWGYR</sequence>